<dbReference type="HOGENOM" id="CLU_2537546_0_0_9"/>
<evidence type="ECO:0000313" key="2">
    <source>
        <dbReference type="Proteomes" id="UP000007050"/>
    </source>
</evidence>
<sequence length="83" mass="9739">MLYGDSFVYMSVLLDRGYGKIYNGKVNALLHFYTTRAAQTFDCAAQVGAELRYNIKIISIHRYYLPDLYIIQFKRKKCKMILT</sequence>
<protein>
    <submittedName>
        <fullName evidence="1">Uncharacterized protein</fullName>
    </submittedName>
</protein>
<dbReference type="BioCyc" id="ESIR717961:G136L-1289-MONOMER"/>
<dbReference type="Proteomes" id="UP000007050">
    <property type="component" value="Chromosome"/>
</dbReference>
<organism evidence="1 2">
    <name type="scientific">[Eubacterium] siraeum V10Sc8a</name>
    <dbReference type="NCBI Taxonomy" id="717961"/>
    <lineage>
        <taxon>Bacteria</taxon>
        <taxon>Bacillati</taxon>
        <taxon>Bacillota</taxon>
        <taxon>Clostridia</taxon>
        <taxon>Eubacteriales</taxon>
        <taxon>Oscillospiraceae</taxon>
        <taxon>Oscillospiraceae incertae sedis</taxon>
    </lineage>
</organism>
<proteinExistence type="predicted"/>
<evidence type="ECO:0000313" key="1">
    <source>
        <dbReference type="EMBL" id="CBL34513.1"/>
    </source>
</evidence>
<accession>D4ML80</accession>
<dbReference type="KEGG" id="esr:ES1_15610"/>
<dbReference type="EMBL" id="FP929059">
    <property type="protein sequence ID" value="CBL34513.1"/>
    <property type="molecule type" value="Genomic_DNA"/>
</dbReference>
<dbReference type="AlphaFoldDB" id="D4ML80"/>
<gene>
    <name evidence="1" type="ORF">ES1_15610</name>
</gene>
<name>D4ML80_9FIRM</name>
<reference evidence="1 2" key="1">
    <citation type="submission" date="2010-03" db="EMBL/GenBank/DDBJ databases">
        <title>The genome sequence of Eubacterium siraeum V10Sc8a.</title>
        <authorList>
            <consortium name="metaHIT consortium -- http://www.metahit.eu/"/>
            <person name="Pajon A."/>
            <person name="Turner K."/>
            <person name="Parkhill J."/>
            <person name="Duncan S."/>
            <person name="Flint H."/>
        </authorList>
    </citation>
    <scope>NUCLEOTIDE SEQUENCE [LARGE SCALE GENOMIC DNA]</scope>
    <source>
        <strain evidence="1 2">V10Sc8a</strain>
    </source>
</reference>
<reference evidence="1 2" key="2">
    <citation type="submission" date="2010-03" db="EMBL/GenBank/DDBJ databases">
        <authorList>
            <person name="Pajon A."/>
        </authorList>
    </citation>
    <scope>NUCLEOTIDE SEQUENCE [LARGE SCALE GENOMIC DNA]</scope>
    <source>
        <strain evidence="1 2">V10Sc8a</strain>
    </source>
</reference>